<dbReference type="Proteomes" id="UP000256971">
    <property type="component" value="Chromosome"/>
</dbReference>
<gene>
    <name evidence="1" type="ORF">DY252_06170</name>
</gene>
<name>A0ABN5NIV2_9PROT</name>
<protein>
    <submittedName>
        <fullName evidence="1">Uncharacterized protein</fullName>
    </submittedName>
</protein>
<evidence type="ECO:0000313" key="2">
    <source>
        <dbReference type="Proteomes" id="UP000256971"/>
    </source>
</evidence>
<accession>A0ABN5NIV2</accession>
<sequence>MFALYDRRFFPMGLMLHLEDVRRRPVIRIGKAARSSRCCSKRLIVRRWTKNCEPPVIGNAFVKAAHTKPVLQTPRQFFRDAGQFHQIVENNHNLTTASAQNVFQGAKMTIFCTNLNHSLLAVTIF</sequence>
<keyword evidence="2" id="KW-1185">Reference proteome</keyword>
<evidence type="ECO:0000313" key="1">
    <source>
        <dbReference type="EMBL" id="AXO13853.1"/>
    </source>
</evidence>
<organism evidence="1 2">
    <name type="scientific">Thalassospira indica</name>
    <dbReference type="NCBI Taxonomy" id="1891279"/>
    <lineage>
        <taxon>Bacteria</taxon>
        <taxon>Pseudomonadati</taxon>
        <taxon>Pseudomonadota</taxon>
        <taxon>Alphaproteobacteria</taxon>
        <taxon>Rhodospirillales</taxon>
        <taxon>Thalassospiraceae</taxon>
        <taxon>Thalassospira</taxon>
    </lineage>
</organism>
<dbReference type="EMBL" id="CP031555">
    <property type="protein sequence ID" value="AXO13853.1"/>
    <property type="molecule type" value="Genomic_DNA"/>
</dbReference>
<dbReference type="RefSeq" id="WP_064787238.1">
    <property type="nucleotide sequence ID" value="NZ_CP031555.1"/>
</dbReference>
<reference evidence="1 2" key="1">
    <citation type="submission" date="2018-08" db="EMBL/GenBank/DDBJ databases">
        <title>Complete genome sequence of type strain Thalassospira indica MCCC 1A01103T, isolated from isolated from deep seawater of the Indian Ocean.</title>
        <authorList>
            <person name="Liu Y."/>
        </authorList>
    </citation>
    <scope>NUCLEOTIDE SEQUENCE [LARGE SCALE GENOMIC DNA]</scope>
    <source>
        <strain evidence="1 2">PB8BT</strain>
    </source>
</reference>
<proteinExistence type="predicted"/>